<protein>
    <submittedName>
        <fullName evidence="1">Translation elongation factor-like protein</fullName>
    </submittedName>
</protein>
<evidence type="ECO:0000313" key="1">
    <source>
        <dbReference type="EMBL" id="PIP46593.1"/>
    </source>
</evidence>
<sequence>MPNKKGPKIIGIVTHYYSNLGVAIVKFKAAVKVGEEVRFKGATTDFIQKIDSMQFNHKDIASSKKGQEVGIKVSDKVREGDEILEVV</sequence>
<dbReference type="AlphaFoldDB" id="A0A2H0AMI4"/>
<proteinExistence type="predicted"/>
<dbReference type="InterPro" id="IPR009000">
    <property type="entry name" value="Transl_B-barrel_sf"/>
</dbReference>
<comment type="caution">
    <text evidence="1">The sequence shown here is derived from an EMBL/GenBank/DDBJ whole genome shotgun (WGS) entry which is preliminary data.</text>
</comment>
<dbReference type="SUPFAM" id="SSF50447">
    <property type="entry name" value="Translation proteins"/>
    <property type="match status" value="1"/>
</dbReference>
<keyword evidence="1" id="KW-0251">Elongation factor</keyword>
<dbReference type="GO" id="GO:0003746">
    <property type="term" value="F:translation elongation factor activity"/>
    <property type="evidence" value="ECO:0007669"/>
    <property type="project" value="UniProtKB-KW"/>
</dbReference>
<name>A0A2H0AMI4_9BACT</name>
<dbReference type="EMBL" id="PCSK01000005">
    <property type="protein sequence ID" value="PIP46593.1"/>
    <property type="molecule type" value="Genomic_DNA"/>
</dbReference>
<reference evidence="1 2" key="1">
    <citation type="submission" date="2017-09" db="EMBL/GenBank/DDBJ databases">
        <title>Depth-based differentiation of microbial function through sediment-hosted aquifers and enrichment of novel symbionts in the deep terrestrial subsurface.</title>
        <authorList>
            <person name="Probst A.J."/>
            <person name="Ladd B."/>
            <person name="Jarett J.K."/>
            <person name="Geller-Mcgrath D.E."/>
            <person name="Sieber C.M."/>
            <person name="Emerson J.B."/>
            <person name="Anantharaman K."/>
            <person name="Thomas B.C."/>
            <person name="Malmstrom R."/>
            <person name="Stieglmeier M."/>
            <person name="Klingl A."/>
            <person name="Woyke T."/>
            <person name="Ryan C.M."/>
            <person name="Banfield J.F."/>
        </authorList>
    </citation>
    <scope>NUCLEOTIDE SEQUENCE [LARGE SCALE GENOMIC DNA]</scope>
    <source>
        <strain evidence="1">CG23_combo_of_CG06-09_8_20_14_all_42_19</strain>
    </source>
</reference>
<organism evidence="1 2">
    <name type="scientific">Candidatus Colwellbacteria bacterium CG23_combo_of_CG06-09_8_20_14_all_42_19</name>
    <dbReference type="NCBI Taxonomy" id="1974541"/>
    <lineage>
        <taxon>Bacteria</taxon>
        <taxon>Candidatus Colwelliibacteriota</taxon>
    </lineage>
</organism>
<dbReference type="Gene3D" id="2.40.30.10">
    <property type="entry name" value="Translation factors"/>
    <property type="match status" value="1"/>
</dbReference>
<evidence type="ECO:0000313" key="2">
    <source>
        <dbReference type="Proteomes" id="UP000230007"/>
    </source>
</evidence>
<gene>
    <name evidence="1" type="ORF">COX15_00200</name>
</gene>
<dbReference type="Proteomes" id="UP000230007">
    <property type="component" value="Unassembled WGS sequence"/>
</dbReference>
<accession>A0A2H0AMI4</accession>
<keyword evidence="1" id="KW-0648">Protein biosynthesis</keyword>